<feature type="domain" description="DAGKc" evidence="14">
    <location>
        <begin position="233"/>
        <end position="372"/>
    </location>
</feature>
<keyword evidence="3 12" id="KW-0808">Transferase</keyword>
<dbReference type="KEGG" id="spar:SPRG_22114"/>
<dbReference type="OrthoDB" id="242257at2759"/>
<organism evidence="15 16">
    <name type="scientific">Saprolegnia parasitica (strain CBS 223.65)</name>
    <dbReference type="NCBI Taxonomy" id="695850"/>
    <lineage>
        <taxon>Eukaryota</taxon>
        <taxon>Sar</taxon>
        <taxon>Stramenopiles</taxon>
        <taxon>Oomycota</taxon>
        <taxon>Saprolegniomycetes</taxon>
        <taxon>Saprolegniales</taxon>
        <taxon>Saprolegniaceae</taxon>
        <taxon>Saprolegnia</taxon>
    </lineage>
</organism>
<evidence type="ECO:0000313" key="15">
    <source>
        <dbReference type="EMBL" id="KDO32483.1"/>
    </source>
</evidence>
<evidence type="ECO:0000256" key="12">
    <source>
        <dbReference type="RuleBase" id="RU361128"/>
    </source>
</evidence>
<dbReference type="AlphaFoldDB" id="A0A067CPN6"/>
<keyword evidence="7" id="KW-0863">Zinc-finger</keyword>
<dbReference type="Pfam" id="PF00781">
    <property type="entry name" value="DAGK_cat"/>
    <property type="match status" value="1"/>
</dbReference>
<dbReference type="InterPro" id="IPR002219">
    <property type="entry name" value="PKC_DAG/PE"/>
</dbReference>
<evidence type="ECO:0000313" key="16">
    <source>
        <dbReference type="Proteomes" id="UP000030745"/>
    </source>
</evidence>
<dbReference type="GeneID" id="24142497"/>
<dbReference type="PROSITE" id="PS50081">
    <property type="entry name" value="ZF_DAG_PE_2"/>
    <property type="match status" value="2"/>
</dbReference>
<dbReference type="PROSITE" id="PS50146">
    <property type="entry name" value="DAGK"/>
    <property type="match status" value="1"/>
</dbReference>
<evidence type="ECO:0000256" key="4">
    <source>
        <dbReference type="ARBA" id="ARBA00022723"/>
    </source>
</evidence>
<dbReference type="Proteomes" id="UP000030745">
    <property type="component" value="Unassembled WGS sequence"/>
</dbReference>
<dbReference type="SMART" id="SM00109">
    <property type="entry name" value="C1"/>
    <property type="match status" value="2"/>
</dbReference>
<dbReference type="SUPFAM" id="SSF57889">
    <property type="entry name" value="Cysteine-rich domain"/>
    <property type="match status" value="2"/>
</dbReference>
<reference evidence="15 16" key="1">
    <citation type="journal article" date="2013" name="PLoS Genet.">
        <title>Distinctive expansion of potential virulence genes in the genome of the oomycete fish pathogen Saprolegnia parasitica.</title>
        <authorList>
            <person name="Jiang R.H."/>
            <person name="de Bruijn I."/>
            <person name="Haas B.J."/>
            <person name="Belmonte R."/>
            <person name="Lobach L."/>
            <person name="Christie J."/>
            <person name="van den Ackerveken G."/>
            <person name="Bottin A."/>
            <person name="Bulone V."/>
            <person name="Diaz-Moreno S.M."/>
            <person name="Dumas B."/>
            <person name="Fan L."/>
            <person name="Gaulin E."/>
            <person name="Govers F."/>
            <person name="Grenville-Briggs L.J."/>
            <person name="Horner N.R."/>
            <person name="Levin J.Z."/>
            <person name="Mammella M."/>
            <person name="Meijer H.J."/>
            <person name="Morris P."/>
            <person name="Nusbaum C."/>
            <person name="Oome S."/>
            <person name="Phillips A.J."/>
            <person name="van Rooyen D."/>
            <person name="Rzeszutek E."/>
            <person name="Saraiva M."/>
            <person name="Secombes C.J."/>
            <person name="Seidl M.F."/>
            <person name="Snel B."/>
            <person name="Stassen J.H."/>
            <person name="Sykes S."/>
            <person name="Tripathy S."/>
            <person name="van den Berg H."/>
            <person name="Vega-Arreguin J.C."/>
            <person name="Wawra S."/>
            <person name="Young S.K."/>
            <person name="Zeng Q."/>
            <person name="Dieguez-Uribeondo J."/>
            <person name="Russ C."/>
            <person name="Tyler B.M."/>
            <person name="van West P."/>
        </authorList>
    </citation>
    <scope>NUCLEOTIDE SEQUENCE [LARGE SCALE GENOMIC DNA]</scope>
    <source>
        <strain evidence="15 16">CBS 223.65</strain>
    </source>
</reference>
<evidence type="ECO:0000256" key="7">
    <source>
        <dbReference type="ARBA" id="ARBA00022771"/>
    </source>
</evidence>
<dbReference type="PANTHER" id="PTHR11255:SF54">
    <property type="entry name" value="DIACYLGLYCEROL KINASE THETA"/>
    <property type="match status" value="1"/>
</dbReference>
<keyword evidence="4" id="KW-0479">Metal-binding</keyword>
<accession>A0A067CPN6</accession>
<dbReference type="STRING" id="695850.A0A067CPN6"/>
<dbReference type="EC" id="2.7.1.107" evidence="12"/>
<dbReference type="EMBL" id="KK583195">
    <property type="protein sequence ID" value="KDO32483.1"/>
    <property type="molecule type" value="Genomic_DNA"/>
</dbReference>
<gene>
    <name evidence="15" type="ORF">SPRG_22114</name>
</gene>
<evidence type="ECO:0000256" key="6">
    <source>
        <dbReference type="ARBA" id="ARBA00022741"/>
    </source>
</evidence>
<dbReference type="InterPro" id="IPR046349">
    <property type="entry name" value="C1-like_sf"/>
</dbReference>
<dbReference type="Pfam" id="PF00130">
    <property type="entry name" value="C1_1"/>
    <property type="match status" value="1"/>
</dbReference>
<comment type="subcellular location">
    <subcellularLocation>
        <location evidence="1">Membrane</location>
    </subcellularLocation>
</comment>
<evidence type="ECO:0000256" key="9">
    <source>
        <dbReference type="ARBA" id="ARBA00022833"/>
    </source>
</evidence>
<dbReference type="GO" id="GO:0016020">
    <property type="term" value="C:membrane"/>
    <property type="evidence" value="ECO:0007669"/>
    <property type="project" value="UniProtKB-SubCell"/>
</dbReference>
<dbReference type="SMART" id="SM00045">
    <property type="entry name" value="DAGKa"/>
    <property type="match status" value="1"/>
</dbReference>
<dbReference type="Pfam" id="PF00609">
    <property type="entry name" value="DAGK_acc"/>
    <property type="match status" value="1"/>
</dbReference>
<keyword evidence="5" id="KW-0677">Repeat</keyword>
<evidence type="ECO:0000256" key="1">
    <source>
        <dbReference type="ARBA" id="ARBA00004370"/>
    </source>
</evidence>
<evidence type="ECO:0000256" key="2">
    <source>
        <dbReference type="ARBA" id="ARBA00009280"/>
    </source>
</evidence>
<evidence type="ECO:0000256" key="3">
    <source>
        <dbReference type="ARBA" id="ARBA00022679"/>
    </source>
</evidence>
<dbReference type="Gene3D" id="3.40.50.10330">
    <property type="entry name" value="Probable inorganic polyphosphate/atp-NAD kinase, domain 1"/>
    <property type="match status" value="1"/>
</dbReference>
<dbReference type="InterPro" id="IPR001206">
    <property type="entry name" value="Diacylglycerol_kinase_cat_dom"/>
</dbReference>
<dbReference type="InterPro" id="IPR017438">
    <property type="entry name" value="ATP-NAD_kinase_N"/>
</dbReference>
<evidence type="ECO:0000256" key="8">
    <source>
        <dbReference type="ARBA" id="ARBA00022777"/>
    </source>
</evidence>
<evidence type="ECO:0000256" key="11">
    <source>
        <dbReference type="ARBA" id="ARBA00023136"/>
    </source>
</evidence>
<comment type="similarity">
    <text evidence="2 12">Belongs to the eukaryotic diacylglycerol kinase family.</text>
</comment>
<dbReference type="InterPro" id="IPR037607">
    <property type="entry name" value="DGK"/>
</dbReference>
<evidence type="ECO:0000259" key="14">
    <source>
        <dbReference type="PROSITE" id="PS50146"/>
    </source>
</evidence>
<keyword evidence="8 12" id="KW-0418">Kinase</keyword>
<dbReference type="OMA" id="GCKEHIV"/>
<feature type="domain" description="Phorbol-ester/DAG-type" evidence="13">
    <location>
        <begin position="39"/>
        <end position="92"/>
    </location>
</feature>
<keyword evidence="10 12" id="KW-0067">ATP-binding</keyword>
<dbReference type="GO" id="GO:0008270">
    <property type="term" value="F:zinc ion binding"/>
    <property type="evidence" value="ECO:0007669"/>
    <property type="project" value="UniProtKB-KW"/>
</dbReference>
<evidence type="ECO:0000256" key="5">
    <source>
        <dbReference type="ARBA" id="ARBA00022737"/>
    </source>
</evidence>
<keyword evidence="6 12" id="KW-0547">Nucleotide-binding</keyword>
<evidence type="ECO:0000256" key="10">
    <source>
        <dbReference type="ARBA" id="ARBA00022840"/>
    </source>
</evidence>
<comment type="catalytic activity">
    <reaction evidence="12">
        <text>a 1,2-diacyl-sn-glycerol + ATP = a 1,2-diacyl-sn-glycero-3-phosphate + ADP + H(+)</text>
        <dbReference type="Rhea" id="RHEA:10272"/>
        <dbReference type="ChEBI" id="CHEBI:15378"/>
        <dbReference type="ChEBI" id="CHEBI:17815"/>
        <dbReference type="ChEBI" id="CHEBI:30616"/>
        <dbReference type="ChEBI" id="CHEBI:58608"/>
        <dbReference type="ChEBI" id="CHEBI:456216"/>
        <dbReference type="EC" id="2.7.1.107"/>
    </reaction>
</comment>
<dbReference type="GO" id="GO:0005524">
    <property type="term" value="F:ATP binding"/>
    <property type="evidence" value="ECO:0007669"/>
    <property type="project" value="UniProtKB-KW"/>
</dbReference>
<dbReference type="PANTHER" id="PTHR11255">
    <property type="entry name" value="DIACYLGLYCEROL KINASE"/>
    <property type="match status" value="1"/>
</dbReference>
<dbReference type="RefSeq" id="XP_012197073.1">
    <property type="nucleotide sequence ID" value="XM_012341683.1"/>
</dbReference>
<dbReference type="SUPFAM" id="SSF111331">
    <property type="entry name" value="NAD kinase/diacylglycerol kinase-like"/>
    <property type="match status" value="1"/>
</dbReference>
<dbReference type="InterPro" id="IPR016064">
    <property type="entry name" value="NAD/diacylglycerol_kinase_sf"/>
</dbReference>
<dbReference type="InterPro" id="IPR000756">
    <property type="entry name" value="Diacylglycerol_kin_accessory"/>
</dbReference>
<dbReference type="CDD" id="cd20805">
    <property type="entry name" value="C1_DGK_rpt2"/>
    <property type="match status" value="1"/>
</dbReference>
<dbReference type="Gene3D" id="3.30.60.20">
    <property type="match status" value="1"/>
</dbReference>
<proteinExistence type="inferred from homology"/>
<dbReference type="GO" id="GO:0007200">
    <property type="term" value="P:phospholipase C-activating G protein-coupled receptor signaling pathway"/>
    <property type="evidence" value="ECO:0007669"/>
    <property type="project" value="InterPro"/>
</dbReference>
<dbReference type="PROSITE" id="PS00479">
    <property type="entry name" value="ZF_DAG_PE_1"/>
    <property type="match status" value="1"/>
</dbReference>
<dbReference type="VEuPathDB" id="FungiDB:SPRG_22114"/>
<keyword evidence="16" id="KW-1185">Reference proteome</keyword>
<dbReference type="SMART" id="SM00046">
    <property type="entry name" value="DAGKc"/>
    <property type="match status" value="1"/>
</dbReference>
<sequence length="548" mass="59544">MNTTIAVVVAAVIAVVVARTICLWCLKHRYQGKPYVLGRHQWRLEDRAGPHWCNVCDSVANNAWRFVLACDVCGKKAHEGCALWPSGGDQGCRCKVAANATHDSHLWVKNNFDSGSYCAICDASCFRTTSFQCAWCRDVVHAACGRTQTCGYGPHRRLVLAPTSVKTQDTSVAAANTTQPAALSQQAIMNLIRIFGSATVVRHAPVTGTATNPIVILDDDVDDVQPYTIQAPRTTTPLLVFINGKSGGQQGAYVVQQYLKHLNPLQIYDLHASGGPRSALIQFRHVQGLKIVVCGGDGTVGWVLGAIRNLVEENQLHFQPPVAILPLGTGNDLARSLNWGGGYARGPISDTLRDIANAGTRALDCWRITMTGRKTSTLQNYFSVGVDAQVALEFHEKRKNWPWLFANQSTNKVWYAGYGAKNLAAPTCANLETKIKLYCDGQRIKLPDDTEAVIVTNIDSYAGGTKLWRNDATPAYGQPDAQGQRTAFHPTAMDDGLLDVVAVGSTIQQGAIHLGLASATRVCQGMSIKLKLYINFSHRAEMLEKALG</sequence>
<name>A0A067CPN6_SAPPC</name>
<dbReference type="GO" id="GO:0004143">
    <property type="term" value="F:ATP-dependent diacylglycerol kinase activity"/>
    <property type="evidence" value="ECO:0007669"/>
    <property type="project" value="UniProtKB-EC"/>
</dbReference>
<evidence type="ECO:0000259" key="13">
    <source>
        <dbReference type="PROSITE" id="PS50081"/>
    </source>
</evidence>
<protein>
    <recommendedName>
        <fullName evidence="12">Diacylglycerol kinase</fullName>
        <shortName evidence="12">DAG kinase</shortName>
        <ecNumber evidence="12">2.7.1.107</ecNumber>
    </recommendedName>
</protein>
<keyword evidence="9" id="KW-0862">Zinc</keyword>
<keyword evidence="11" id="KW-0472">Membrane</keyword>
<dbReference type="Gene3D" id="2.60.200.40">
    <property type="match status" value="1"/>
</dbReference>
<feature type="domain" description="Phorbol-ester/DAG-type" evidence="13">
    <location>
        <begin position="104"/>
        <end position="150"/>
    </location>
</feature>